<protein>
    <submittedName>
        <fullName evidence="1">Uncharacterized protein</fullName>
    </submittedName>
</protein>
<accession>A0A1F5E8H7</accession>
<comment type="caution">
    <text evidence="1">The sequence shown here is derived from an EMBL/GenBank/DDBJ whole genome shotgun (WGS) entry which is preliminary data.</text>
</comment>
<proteinExistence type="predicted"/>
<dbReference type="EMBL" id="MEZY01000032">
    <property type="protein sequence ID" value="OGD63673.1"/>
    <property type="molecule type" value="Genomic_DNA"/>
</dbReference>
<sequence>MKATKLNVETFYREFPGVVAFLGEMSPADEIRFRRIIRQVLSLTPERTIVHMPDWTPNDWVHNQVLGFDTEERCVVLFGSTANRGRVYLT</sequence>
<evidence type="ECO:0000313" key="1">
    <source>
        <dbReference type="EMBL" id="OGD63673.1"/>
    </source>
</evidence>
<evidence type="ECO:0000313" key="2">
    <source>
        <dbReference type="Proteomes" id="UP000178583"/>
    </source>
</evidence>
<organism evidence="1 2">
    <name type="scientific">Candidatus Berkelbacteria bacterium RIFOXYA2_FULL_43_10</name>
    <dbReference type="NCBI Taxonomy" id="1797472"/>
    <lineage>
        <taxon>Bacteria</taxon>
        <taxon>Candidatus Berkelbacteria</taxon>
    </lineage>
</organism>
<dbReference type="Proteomes" id="UP000178583">
    <property type="component" value="Unassembled WGS sequence"/>
</dbReference>
<reference evidence="1 2" key="1">
    <citation type="journal article" date="2016" name="Nat. Commun.">
        <title>Thousands of microbial genomes shed light on interconnected biogeochemical processes in an aquifer system.</title>
        <authorList>
            <person name="Anantharaman K."/>
            <person name="Brown C.T."/>
            <person name="Hug L.A."/>
            <person name="Sharon I."/>
            <person name="Castelle C.J."/>
            <person name="Probst A.J."/>
            <person name="Thomas B.C."/>
            <person name="Singh A."/>
            <person name="Wilkins M.J."/>
            <person name="Karaoz U."/>
            <person name="Brodie E.L."/>
            <person name="Williams K.H."/>
            <person name="Hubbard S.S."/>
            <person name="Banfield J.F."/>
        </authorList>
    </citation>
    <scope>NUCLEOTIDE SEQUENCE [LARGE SCALE GENOMIC DNA]</scope>
</reference>
<dbReference type="AlphaFoldDB" id="A0A1F5E8H7"/>
<name>A0A1F5E8H7_9BACT</name>
<gene>
    <name evidence="1" type="ORF">A2215_02065</name>
</gene>